<dbReference type="EMBL" id="JADCNL010000001">
    <property type="protein sequence ID" value="KAG0498981.1"/>
    <property type="molecule type" value="Genomic_DNA"/>
</dbReference>
<proteinExistence type="predicted"/>
<keyword evidence="2" id="KW-1185">Reference proteome</keyword>
<accession>A0A835RVB5</accession>
<comment type="caution">
    <text evidence="1">The sequence shown here is derived from an EMBL/GenBank/DDBJ whole genome shotgun (WGS) entry which is preliminary data.</text>
</comment>
<name>A0A835RVB5_VANPL</name>
<gene>
    <name evidence="1" type="ORF">HPP92_003672</name>
</gene>
<dbReference type="AlphaFoldDB" id="A0A835RVB5"/>
<dbReference type="Proteomes" id="UP000636800">
    <property type="component" value="Chromosome 1"/>
</dbReference>
<evidence type="ECO:0000313" key="1">
    <source>
        <dbReference type="EMBL" id="KAG0498981.1"/>
    </source>
</evidence>
<protein>
    <submittedName>
        <fullName evidence="1">Uncharacterized protein</fullName>
    </submittedName>
</protein>
<reference evidence="1 2" key="1">
    <citation type="journal article" date="2020" name="Nat. Food">
        <title>A phased Vanilla planifolia genome enables genetic improvement of flavour and production.</title>
        <authorList>
            <person name="Hasing T."/>
            <person name="Tang H."/>
            <person name="Brym M."/>
            <person name="Khazi F."/>
            <person name="Huang T."/>
            <person name="Chambers A.H."/>
        </authorList>
    </citation>
    <scope>NUCLEOTIDE SEQUENCE [LARGE SCALE GENOMIC DNA]</scope>
    <source>
        <tissue evidence="1">Leaf</tissue>
    </source>
</reference>
<organism evidence="1 2">
    <name type="scientific">Vanilla planifolia</name>
    <name type="common">Vanilla</name>
    <dbReference type="NCBI Taxonomy" id="51239"/>
    <lineage>
        <taxon>Eukaryota</taxon>
        <taxon>Viridiplantae</taxon>
        <taxon>Streptophyta</taxon>
        <taxon>Embryophyta</taxon>
        <taxon>Tracheophyta</taxon>
        <taxon>Spermatophyta</taxon>
        <taxon>Magnoliopsida</taxon>
        <taxon>Liliopsida</taxon>
        <taxon>Asparagales</taxon>
        <taxon>Orchidaceae</taxon>
        <taxon>Vanilloideae</taxon>
        <taxon>Vanilleae</taxon>
        <taxon>Vanilla</taxon>
    </lineage>
</organism>
<dbReference type="OrthoDB" id="245563at2759"/>
<evidence type="ECO:0000313" key="2">
    <source>
        <dbReference type="Proteomes" id="UP000636800"/>
    </source>
</evidence>
<sequence length="145" mass="16012">MQAAQLEARPLKLADEPLDPSARGWASTALGIQFGVAGQAGRFAPSVRKARWDWRGCGRDDSESAIRTPNIWPWALWKASQHCQKPNFKCKFIGQGQACKIDPYLNQFQGDIPSPEMDQSAIIHFMLLWQAYATGESAAFDASGT</sequence>